<evidence type="ECO:0000256" key="3">
    <source>
        <dbReference type="ARBA" id="ARBA00022729"/>
    </source>
</evidence>
<keyword evidence="3 4" id="KW-0732">Signal</keyword>
<feature type="non-terminal residue" evidence="5">
    <location>
        <position position="776"/>
    </location>
</feature>
<dbReference type="InterPro" id="IPR008930">
    <property type="entry name" value="Terpenoid_cyclase/PrenylTrfase"/>
</dbReference>
<dbReference type="Proteomes" id="UP000215441">
    <property type="component" value="Unassembled WGS sequence"/>
</dbReference>
<evidence type="ECO:0000256" key="4">
    <source>
        <dbReference type="SAM" id="SignalP"/>
    </source>
</evidence>
<proteinExistence type="inferred from homology"/>
<dbReference type="AlphaFoldDB" id="A0A235EFB6"/>
<dbReference type="Gene3D" id="2.60.40.10">
    <property type="entry name" value="Immunoglobulins"/>
    <property type="match status" value="1"/>
</dbReference>
<evidence type="ECO:0000313" key="6">
    <source>
        <dbReference type="Proteomes" id="UP000215441"/>
    </source>
</evidence>
<comment type="similarity">
    <text evidence="1">Belongs to the serine-aspartate repeat-containing protein (SDr) family.</text>
</comment>
<gene>
    <name evidence="5" type="ORF">CBY09_23380</name>
</gene>
<dbReference type="GO" id="GO:0030246">
    <property type="term" value="F:carbohydrate binding"/>
    <property type="evidence" value="ECO:0007669"/>
    <property type="project" value="InterPro"/>
</dbReference>
<organism evidence="5 6">
    <name type="scientific">Acidovorax kalamii</name>
    <dbReference type="NCBI Taxonomy" id="2004485"/>
    <lineage>
        <taxon>Bacteria</taxon>
        <taxon>Pseudomonadati</taxon>
        <taxon>Pseudomonadota</taxon>
        <taxon>Betaproteobacteria</taxon>
        <taxon>Burkholderiales</taxon>
        <taxon>Comamonadaceae</taxon>
        <taxon>Acidovorax</taxon>
    </lineage>
</organism>
<dbReference type="PANTHER" id="PTHR36108:SF13">
    <property type="entry name" value="COLOSSIN-B-RELATED"/>
    <property type="match status" value="1"/>
</dbReference>
<protein>
    <recommendedName>
        <fullName evidence="7">CARDB domain-containing protein</fullName>
    </recommendedName>
</protein>
<dbReference type="EMBL" id="NOIG01000024">
    <property type="protein sequence ID" value="OYD47752.1"/>
    <property type="molecule type" value="Genomic_DNA"/>
</dbReference>
<accession>A0A235EFB6</accession>
<comment type="caution">
    <text evidence="5">The sequence shown here is derived from an EMBL/GenBank/DDBJ whole genome shotgun (WGS) entry which is preliminary data.</text>
</comment>
<sequence>MRQWLCFALVAAIPSIGSADTAKGLTWLQAQVQTGGQLASVSSAATVAQSRCEVARTLLELSGPGAAPAALTAALDSAPLGETVTEVLACTQWLQQQQSQIPRTSELQSRRTATNGFAAFEGQTGPSLLDTGWALQALASQWSGAQTDPTLAWLQQQQKADGSFTIGTGTGSDLLTTASVLRGLLEHRQRSAAASAIADKAASYLLAQVNAAGHWQSNVGVTALVYEAVHPYSGTQPTLASAVQTWLLAGQATNGAWNNNDPWTSAVALRALVLTGRAPVNPAQAALKLQFVDGSTGTPIAGVQLTGTGAGNLSASSNASGQIQVQGLPPGAYTLTATATGYSTVQITATLQTGQTTDLGTVQMLVPASSTTAVISGTVRDSASGSPLAGVTISITGQAMTGTTDANGLYLINGVVPGAITLKASRTGYFDATGQANVLAGQTVNFSPSLVLSTAGGPGGTADCRILGTVTKAADGTPVTAATVTVSGANTGTATTDASGAYVLTGLVSGDTRISVSQSGFDVAVANTRLNCSPQGNTALQYSPKLYASTQAPVDANTASLSGVVMDAGTNQPIAGAQLTVTTNTNVVRNAVSQANGRFTLSGLDGATAQLEVIATGYQGLNATYTLQPGQAIDLGQIRLRLPKVTQLTLDLQVQSVKRHTTQTDPQTLRVSGALQVQVRNAGTQVAPANVAVLAFQDGNGNGQYDPSTDTVLGQATLTAALGTGQSQTLTIDVSGLLPFRDAPIHVVVDPSGALAESDKANNVRSSAQDVLFVPQ</sequence>
<dbReference type="InterPro" id="IPR013784">
    <property type="entry name" value="Carb-bd-like_fold"/>
</dbReference>
<evidence type="ECO:0000256" key="1">
    <source>
        <dbReference type="ARBA" id="ARBA00007257"/>
    </source>
</evidence>
<dbReference type="SUPFAM" id="SSF49452">
    <property type="entry name" value="Starch-binding domain-like"/>
    <property type="match status" value="3"/>
</dbReference>
<evidence type="ECO:0000256" key="2">
    <source>
        <dbReference type="ARBA" id="ARBA00022525"/>
    </source>
</evidence>
<keyword evidence="6" id="KW-1185">Reference proteome</keyword>
<feature type="chain" id="PRO_5013144733" description="CARDB domain-containing protein" evidence="4">
    <location>
        <begin position="20"/>
        <end position="776"/>
    </location>
</feature>
<evidence type="ECO:0000313" key="5">
    <source>
        <dbReference type="EMBL" id="OYD47752.1"/>
    </source>
</evidence>
<name>A0A235EFB6_9BURK</name>
<reference evidence="5 6" key="1">
    <citation type="submission" date="2017-07" db="EMBL/GenBank/DDBJ databases">
        <title>Acidovorax KNDSW TSA 6 genome sequence and assembly.</title>
        <authorList>
            <person name="Mayilraj S."/>
        </authorList>
    </citation>
    <scope>NUCLEOTIDE SEQUENCE [LARGE SCALE GENOMIC DNA]</scope>
    <source>
        <strain evidence="5 6">KNDSW-TSA6</strain>
    </source>
</reference>
<dbReference type="InterPro" id="IPR008969">
    <property type="entry name" value="CarboxyPept-like_regulatory"/>
</dbReference>
<keyword evidence="2" id="KW-0964">Secreted</keyword>
<dbReference type="Gene3D" id="2.60.40.1120">
    <property type="entry name" value="Carboxypeptidase-like, regulatory domain"/>
    <property type="match status" value="4"/>
</dbReference>
<dbReference type="InterPro" id="IPR013783">
    <property type="entry name" value="Ig-like_fold"/>
</dbReference>
<feature type="signal peptide" evidence="4">
    <location>
        <begin position="1"/>
        <end position="19"/>
    </location>
</feature>
<dbReference type="SUPFAM" id="SSF48239">
    <property type="entry name" value="Terpenoid cyclases/Protein prenyltransferases"/>
    <property type="match status" value="1"/>
</dbReference>
<dbReference type="Pfam" id="PF13620">
    <property type="entry name" value="CarboxypepD_reg"/>
    <property type="match status" value="4"/>
</dbReference>
<evidence type="ECO:0008006" key="7">
    <source>
        <dbReference type="Google" id="ProtNLM"/>
    </source>
</evidence>
<dbReference type="PANTHER" id="PTHR36108">
    <property type="entry name" value="COLOSSIN-B-RELATED"/>
    <property type="match status" value="1"/>
</dbReference>
<dbReference type="Gene3D" id="1.50.10.20">
    <property type="match status" value="1"/>
</dbReference>
<dbReference type="SUPFAM" id="SSF49464">
    <property type="entry name" value="Carboxypeptidase regulatory domain-like"/>
    <property type="match status" value="1"/>
</dbReference>